<name>A0A7X0JNN1_9HYPH</name>
<comment type="caution">
    <text evidence="1">The sequence shown here is derived from an EMBL/GenBank/DDBJ whole genome shotgun (WGS) entry which is preliminary data.</text>
</comment>
<organism evidence="1 2">
    <name type="scientific">Rhizobium soli</name>
    <dbReference type="NCBI Taxonomy" id="424798"/>
    <lineage>
        <taxon>Bacteria</taxon>
        <taxon>Pseudomonadati</taxon>
        <taxon>Pseudomonadota</taxon>
        <taxon>Alphaproteobacteria</taxon>
        <taxon>Hyphomicrobiales</taxon>
        <taxon>Rhizobiaceae</taxon>
        <taxon>Rhizobium/Agrobacterium group</taxon>
        <taxon>Rhizobium</taxon>
    </lineage>
</organism>
<evidence type="ECO:0000313" key="2">
    <source>
        <dbReference type="Proteomes" id="UP000585437"/>
    </source>
</evidence>
<dbReference type="EMBL" id="JACHBU010000012">
    <property type="protein sequence ID" value="MBB6510943.1"/>
    <property type="molecule type" value="Genomic_DNA"/>
</dbReference>
<dbReference type="RefSeq" id="WP_281401133.1">
    <property type="nucleotide sequence ID" value="NZ_JACHBU010000012.1"/>
</dbReference>
<sequence length="44" mass="5250">MSFIRKFYLGVDLDDVGYTPRTFLELTKSMTLNERTTHERLEKP</sequence>
<proteinExistence type="predicted"/>
<reference evidence="1 2" key="1">
    <citation type="submission" date="2020-08" db="EMBL/GenBank/DDBJ databases">
        <title>The Agave Microbiome: Exploring the role of microbial communities in plant adaptations to desert environments.</title>
        <authorList>
            <person name="Partida-Martinez L.P."/>
        </authorList>
    </citation>
    <scope>NUCLEOTIDE SEQUENCE [LARGE SCALE GENOMIC DNA]</scope>
    <source>
        <strain evidence="1 2">AS3.12</strain>
    </source>
</reference>
<gene>
    <name evidence="1" type="ORF">F4695_004335</name>
</gene>
<dbReference type="AlphaFoldDB" id="A0A7X0JNN1"/>
<dbReference type="Proteomes" id="UP000585437">
    <property type="component" value="Unassembled WGS sequence"/>
</dbReference>
<protein>
    <submittedName>
        <fullName evidence="1">Uncharacterized protein</fullName>
    </submittedName>
</protein>
<evidence type="ECO:0000313" key="1">
    <source>
        <dbReference type="EMBL" id="MBB6510943.1"/>
    </source>
</evidence>
<keyword evidence="2" id="KW-1185">Reference proteome</keyword>
<accession>A0A7X0JNN1</accession>